<proteinExistence type="predicted"/>
<accession>A0AAD2HS49</accession>
<reference evidence="1" key="1">
    <citation type="submission" date="2023-11" db="EMBL/GenBank/DDBJ databases">
        <authorList>
            <person name="De Vega J J."/>
            <person name="De Vega J J."/>
        </authorList>
    </citation>
    <scope>NUCLEOTIDE SEQUENCE</scope>
</reference>
<comment type="caution">
    <text evidence="1">The sequence shown here is derived from an EMBL/GenBank/DDBJ whole genome shotgun (WGS) entry which is preliminary data.</text>
</comment>
<name>A0AAD2HS49_9AGAR</name>
<keyword evidence="2" id="KW-1185">Reference proteome</keyword>
<gene>
    <name evidence="1" type="ORF">MYCIT1_LOCUS31311</name>
</gene>
<evidence type="ECO:0000313" key="1">
    <source>
        <dbReference type="EMBL" id="CAK5280710.1"/>
    </source>
</evidence>
<dbReference type="Proteomes" id="UP001295794">
    <property type="component" value="Unassembled WGS sequence"/>
</dbReference>
<sequence length="75" mass="8572">MFMIAAGFTRSSEAMKMMRRSINGLFLPVHACVCDGDRYQLGTTYCSIIHGSRTRFNSRNPVTTWPEILSKMQHD</sequence>
<dbReference type="AlphaFoldDB" id="A0AAD2HS49"/>
<feature type="non-terminal residue" evidence="1">
    <location>
        <position position="75"/>
    </location>
</feature>
<protein>
    <submittedName>
        <fullName evidence="1">Uncharacterized protein</fullName>
    </submittedName>
</protein>
<dbReference type="EMBL" id="CAVNYO010000440">
    <property type="protein sequence ID" value="CAK5280710.1"/>
    <property type="molecule type" value="Genomic_DNA"/>
</dbReference>
<evidence type="ECO:0000313" key="2">
    <source>
        <dbReference type="Proteomes" id="UP001295794"/>
    </source>
</evidence>
<organism evidence="1 2">
    <name type="scientific">Mycena citricolor</name>
    <dbReference type="NCBI Taxonomy" id="2018698"/>
    <lineage>
        <taxon>Eukaryota</taxon>
        <taxon>Fungi</taxon>
        <taxon>Dikarya</taxon>
        <taxon>Basidiomycota</taxon>
        <taxon>Agaricomycotina</taxon>
        <taxon>Agaricomycetes</taxon>
        <taxon>Agaricomycetidae</taxon>
        <taxon>Agaricales</taxon>
        <taxon>Marasmiineae</taxon>
        <taxon>Mycenaceae</taxon>
        <taxon>Mycena</taxon>
    </lineage>
</organism>